<dbReference type="EMBL" id="JACRSN010000025">
    <property type="protein sequence ID" value="MBC8534847.1"/>
    <property type="molecule type" value="Genomic_DNA"/>
</dbReference>
<evidence type="ECO:0000313" key="1">
    <source>
        <dbReference type="EMBL" id="MBC8534847.1"/>
    </source>
</evidence>
<dbReference type="AlphaFoldDB" id="A0A926DBJ6"/>
<accession>A0A926DBJ6</accession>
<name>A0A926DBJ6_9FIRM</name>
<reference evidence="1" key="1">
    <citation type="submission" date="2020-08" db="EMBL/GenBank/DDBJ databases">
        <title>Genome public.</title>
        <authorList>
            <person name="Liu C."/>
            <person name="Sun Q."/>
        </authorList>
    </citation>
    <scope>NUCLEOTIDE SEQUENCE</scope>
    <source>
        <strain evidence="1">NSJ-40</strain>
    </source>
</reference>
<dbReference type="RefSeq" id="WP_249320476.1">
    <property type="nucleotide sequence ID" value="NZ_JACRSN010000025.1"/>
</dbReference>
<gene>
    <name evidence="1" type="ORF">IAG03_12840</name>
</gene>
<evidence type="ECO:0000313" key="2">
    <source>
        <dbReference type="Proteomes" id="UP000651482"/>
    </source>
</evidence>
<keyword evidence="2" id="KW-1185">Reference proteome</keyword>
<dbReference type="Proteomes" id="UP000651482">
    <property type="component" value="Unassembled WGS sequence"/>
</dbReference>
<sequence length="147" mass="17147">MCDILKMLIKLRFRGCTFYSENSGIKRNISVPLWAECKNTEQPYGGKEAMENTDKNDFKNMAEKLKLLPESNIKIQLDDEFDFKIFRCLQRRTFHSVSGNKIVQSKKYRIGRMNYIVNSCFEIKPQNTVDNGIRYLLGTEMQDGKVS</sequence>
<organism evidence="1 2">
    <name type="scientific">Yeguia hominis</name>
    <dbReference type="NCBI Taxonomy" id="2763662"/>
    <lineage>
        <taxon>Bacteria</taxon>
        <taxon>Bacillati</taxon>
        <taxon>Bacillota</taxon>
        <taxon>Clostridia</taxon>
        <taxon>Eubacteriales</taxon>
        <taxon>Yeguiaceae</taxon>
        <taxon>Yeguia</taxon>
    </lineage>
</organism>
<protein>
    <submittedName>
        <fullName evidence="1">Uncharacterized protein</fullName>
    </submittedName>
</protein>
<proteinExistence type="predicted"/>
<comment type="caution">
    <text evidence="1">The sequence shown here is derived from an EMBL/GenBank/DDBJ whole genome shotgun (WGS) entry which is preliminary data.</text>
</comment>